<feature type="coiled-coil region" evidence="1">
    <location>
        <begin position="24"/>
        <end position="58"/>
    </location>
</feature>
<reference evidence="2 3" key="1">
    <citation type="submission" date="2019-09" db="EMBL/GenBank/DDBJ databases">
        <authorList>
            <person name="Ou C."/>
        </authorList>
    </citation>
    <scope>NUCLEOTIDE SEQUENCE [LARGE SCALE GENOMIC DNA]</scope>
    <source>
        <strain evidence="2">S2</strain>
        <tissue evidence="2">Leaf</tissue>
    </source>
</reference>
<proteinExistence type="predicted"/>
<keyword evidence="3" id="KW-1185">Reference proteome</keyword>
<sequence length="97" mass="11224">MEGSSSSSNTTPNFFLSTYDPTELLRLQIELEEKETRIQELKKQIESTKLRLQKKKSVPNVRERMEALKSLIEIYKSLREDTMPCWLGDSGALTTEQ</sequence>
<dbReference type="AlphaFoldDB" id="A0A5N5GII0"/>
<accession>A0A5N5GII0</accession>
<evidence type="ECO:0000256" key="1">
    <source>
        <dbReference type="SAM" id="Coils"/>
    </source>
</evidence>
<protein>
    <submittedName>
        <fullName evidence="2">Uncharacterized protein</fullName>
    </submittedName>
</protein>
<evidence type="ECO:0000313" key="2">
    <source>
        <dbReference type="EMBL" id="KAB2615335.1"/>
    </source>
</evidence>
<dbReference type="Proteomes" id="UP000327157">
    <property type="component" value="Chromosome 3"/>
</dbReference>
<reference evidence="3" key="2">
    <citation type="submission" date="2019-10" db="EMBL/GenBank/DDBJ databases">
        <title>A de novo genome assembly of a pear dwarfing rootstock.</title>
        <authorList>
            <person name="Wang F."/>
            <person name="Wang J."/>
            <person name="Li S."/>
            <person name="Zhang Y."/>
            <person name="Fang M."/>
            <person name="Ma L."/>
            <person name="Zhao Y."/>
            <person name="Jiang S."/>
        </authorList>
    </citation>
    <scope>NUCLEOTIDE SEQUENCE [LARGE SCALE GENOMIC DNA]</scope>
</reference>
<evidence type="ECO:0000313" key="3">
    <source>
        <dbReference type="Proteomes" id="UP000327157"/>
    </source>
</evidence>
<reference evidence="2 3" key="3">
    <citation type="submission" date="2019-11" db="EMBL/GenBank/DDBJ databases">
        <title>A de novo genome assembly of a pear dwarfing rootstock.</title>
        <authorList>
            <person name="Wang F."/>
            <person name="Wang J."/>
            <person name="Li S."/>
            <person name="Zhang Y."/>
            <person name="Fang M."/>
            <person name="Ma L."/>
            <person name="Zhao Y."/>
            <person name="Jiang S."/>
        </authorList>
    </citation>
    <scope>NUCLEOTIDE SEQUENCE [LARGE SCALE GENOMIC DNA]</scope>
    <source>
        <strain evidence="2">S2</strain>
        <tissue evidence="2">Leaf</tissue>
    </source>
</reference>
<keyword evidence="1" id="KW-0175">Coiled coil</keyword>
<gene>
    <name evidence="2" type="ORF">D8674_021923</name>
</gene>
<dbReference type="EMBL" id="SMOL01000402">
    <property type="protein sequence ID" value="KAB2615335.1"/>
    <property type="molecule type" value="Genomic_DNA"/>
</dbReference>
<name>A0A5N5GII0_9ROSA</name>
<dbReference type="OrthoDB" id="1152866at2759"/>
<comment type="caution">
    <text evidence="2">The sequence shown here is derived from an EMBL/GenBank/DDBJ whole genome shotgun (WGS) entry which is preliminary data.</text>
</comment>
<organism evidence="2 3">
    <name type="scientific">Pyrus ussuriensis x Pyrus communis</name>
    <dbReference type="NCBI Taxonomy" id="2448454"/>
    <lineage>
        <taxon>Eukaryota</taxon>
        <taxon>Viridiplantae</taxon>
        <taxon>Streptophyta</taxon>
        <taxon>Embryophyta</taxon>
        <taxon>Tracheophyta</taxon>
        <taxon>Spermatophyta</taxon>
        <taxon>Magnoliopsida</taxon>
        <taxon>eudicotyledons</taxon>
        <taxon>Gunneridae</taxon>
        <taxon>Pentapetalae</taxon>
        <taxon>rosids</taxon>
        <taxon>fabids</taxon>
        <taxon>Rosales</taxon>
        <taxon>Rosaceae</taxon>
        <taxon>Amygdaloideae</taxon>
        <taxon>Maleae</taxon>
        <taxon>Pyrus</taxon>
    </lineage>
</organism>